<name>A0AAU9CZU1_9LACO</name>
<dbReference type="PROSITE" id="PS00211">
    <property type="entry name" value="ABC_TRANSPORTER_1"/>
    <property type="match status" value="1"/>
</dbReference>
<dbReference type="PANTHER" id="PTHR43423">
    <property type="entry name" value="ABC TRANSPORTER I FAMILY MEMBER 17"/>
    <property type="match status" value="1"/>
</dbReference>
<dbReference type="InterPro" id="IPR003439">
    <property type="entry name" value="ABC_transporter-like_ATP-bd"/>
</dbReference>
<dbReference type="Pfam" id="PF00005">
    <property type="entry name" value="ABC_tran"/>
    <property type="match status" value="1"/>
</dbReference>
<feature type="domain" description="ABC transporter" evidence="5">
    <location>
        <begin position="13"/>
        <end position="254"/>
    </location>
</feature>
<dbReference type="Proteomes" id="UP001321861">
    <property type="component" value="Chromosome"/>
</dbReference>
<dbReference type="EMBL" id="AP026802">
    <property type="protein sequence ID" value="BDR57951.1"/>
    <property type="molecule type" value="Genomic_DNA"/>
</dbReference>
<dbReference type="GO" id="GO:0005524">
    <property type="term" value="F:ATP binding"/>
    <property type="evidence" value="ECO:0007669"/>
    <property type="project" value="UniProtKB-KW"/>
</dbReference>
<keyword evidence="2" id="KW-0592">Phosphate transport</keyword>
<evidence type="ECO:0000259" key="5">
    <source>
        <dbReference type="PROSITE" id="PS50893"/>
    </source>
</evidence>
<evidence type="ECO:0000256" key="3">
    <source>
        <dbReference type="ARBA" id="ARBA00022741"/>
    </source>
</evidence>
<evidence type="ECO:0000313" key="7">
    <source>
        <dbReference type="Proteomes" id="UP001321861"/>
    </source>
</evidence>
<dbReference type="NCBIfam" id="TIGR00972">
    <property type="entry name" value="3a0107s01c2"/>
    <property type="match status" value="1"/>
</dbReference>
<dbReference type="InterPro" id="IPR017871">
    <property type="entry name" value="ABC_transporter-like_CS"/>
</dbReference>
<dbReference type="GO" id="GO:0016887">
    <property type="term" value="F:ATP hydrolysis activity"/>
    <property type="evidence" value="ECO:0007669"/>
    <property type="project" value="InterPro"/>
</dbReference>
<keyword evidence="4 6" id="KW-0067">ATP-binding</keyword>
<dbReference type="InterPro" id="IPR005670">
    <property type="entry name" value="PstB-like"/>
</dbReference>
<dbReference type="GO" id="GO:0005315">
    <property type="term" value="F:phosphate transmembrane transporter activity"/>
    <property type="evidence" value="ECO:0007669"/>
    <property type="project" value="InterPro"/>
</dbReference>
<dbReference type="InterPro" id="IPR003593">
    <property type="entry name" value="AAA+_ATPase"/>
</dbReference>
<dbReference type="PROSITE" id="PS50893">
    <property type="entry name" value="ABC_TRANSPORTER_2"/>
    <property type="match status" value="1"/>
</dbReference>
<evidence type="ECO:0000256" key="2">
    <source>
        <dbReference type="ARBA" id="ARBA00022592"/>
    </source>
</evidence>
<protein>
    <submittedName>
        <fullName evidence="6">Phosphate import ATP-binding protein PstB</fullName>
    </submittedName>
</protein>
<gene>
    <name evidence="6" type="primary">pstB_2</name>
    <name evidence="6" type="ORF">XA3_03920</name>
</gene>
<dbReference type="CDD" id="cd03260">
    <property type="entry name" value="ABC_PstB_phosphate_transporter"/>
    <property type="match status" value="1"/>
</dbReference>
<dbReference type="InterPro" id="IPR027417">
    <property type="entry name" value="P-loop_NTPase"/>
</dbReference>
<dbReference type="GO" id="GO:0035435">
    <property type="term" value="P:phosphate ion transmembrane transport"/>
    <property type="evidence" value="ECO:0007669"/>
    <property type="project" value="InterPro"/>
</dbReference>
<dbReference type="Gene3D" id="3.40.50.300">
    <property type="entry name" value="P-loop containing nucleotide triphosphate hydrolases"/>
    <property type="match status" value="1"/>
</dbReference>
<keyword evidence="7" id="KW-1185">Reference proteome</keyword>
<accession>A0AAU9CZU1</accession>
<dbReference type="KEGG" id="xap:XA3_03920"/>
<sequence length="259" mass="29106">MYQDILVKKMALIKSTDLKLYYGKFEALHGISIEFKKNQISALIGPSGCGKSTYLRTLNRMNDLIPNVSITGETVIGETDIYAPSTNVTELRKRVGMVFQQPNPFPFSIFENVVYGLKIAGEKDKAKLEEVCERSLKEAAIWDDVKDKLHSSALGLSGGQQQRVCIARVLAVKPEIILLDEPTSALDPISTNKIEDLLLSMKEHYTIIMVTHNMHQASRVADMTAFFLQGNLIEFDKTTKMFLNPEHQETQDYISGRFG</sequence>
<organism evidence="6 7">
    <name type="scientific">Xylocopilactobacillus apicola</name>
    <dbReference type="NCBI Taxonomy" id="2932184"/>
    <lineage>
        <taxon>Bacteria</taxon>
        <taxon>Bacillati</taxon>
        <taxon>Bacillota</taxon>
        <taxon>Bacilli</taxon>
        <taxon>Lactobacillales</taxon>
        <taxon>Lactobacillaceae</taxon>
        <taxon>Xylocopilactobacillus</taxon>
    </lineage>
</organism>
<dbReference type="AlphaFoldDB" id="A0AAU9CZU1"/>
<keyword evidence="3" id="KW-0547">Nucleotide-binding</keyword>
<reference evidence="6 7" key="1">
    <citation type="journal article" date="2023" name="Microbiol. Spectr.">
        <title>Symbiosis of Carpenter Bees with Uncharacterized Lactic Acid Bacteria Showing NAD Auxotrophy.</title>
        <authorList>
            <person name="Kawasaki S."/>
            <person name="Ozawa K."/>
            <person name="Mori T."/>
            <person name="Yamamoto A."/>
            <person name="Ito M."/>
            <person name="Ohkuma M."/>
            <person name="Sakamoto M."/>
            <person name="Matsutani M."/>
        </authorList>
    </citation>
    <scope>NUCLEOTIDE SEQUENCE [LARGE SCALE GENOMIC DNA]</scope>
    <source>
        <strain evidence="6 7">XA3</strain>
    </source>
</reference>
<dbReference type="SMART" id="SM00382">
    <property type="entry name" value="AAA"/>
    <property type="match status" value="1"/>
</dbReference>
<keyword evidence="1" id="KW-0813">Transport</keyword>
<proteinExistence type="predicted"/>
<dbReference type="RefSeq" id="WP_425613251.1">
    <property type="nucleotide sequence ID" value="NZ_AP026802.1"/>
</dbReference>
<evidence type="ECO:0000256" key="4">
    <source>
        <dbReference type="ARBA" id="ARBA00022840"/>
    </source>
</evidence>
<dbReference type="PANTHER" id="PTHR43423:SF1">
    <property type="entry name" value="ABC TRANSPORTER I FAMILY MEMBER 17"/>
    <property type="match status" value="1"/>
</dbReference>
<evidence type="ECO:0000313" key="6">
    <source>
        <dbReference type="EMBL" id="BDR57951.1"/>
    </source>
</evidence>
<dbReference type="GO" id="GO:0016020">
    <property type="term" value="C:membrane"/>
    <property type="evidence" value="ECO:0007669"/>
    <property type="project" value="InterPro"/>
</dbReference>
<dbReference type="SUPFAM" id="SSF52540">
    <property type="entry name" value="P-loop containing nucleoside triphosphate hydrolases"/>
    <property type="match status" value="1"/>
</dbReference>
<evidence type="ECO:0000256" key="1">
    <source>
        <dbReference type="ARBA" id="ARBA00022448"/>
    </source>
</evidence>